<keyword evidence="3" id="KW-0731">Sigma factor</keyword>
<comment type="caution">
    <text evidence="8">The sequence shown here is derived from an EMBL/GenBank/DDBJ whole genome shotgun (WGS) entry which is preliminary data.</text>
</comment>
<dbReference type="InterPro" id="IPR014284">
    <property type="entry name" value="RNA_pol_sigma-70_dom"/>
</dbReference>
<name>A0A0P0ELE6_BACT4</name>
<dbReference type="PANTHER" id="PTHR43133">
    <property type="entry name" value="RNA POLYMERASE ECF-TYPE SIGMA FACTO"/>
    <property type="match status" value="1"/>
</dbReference>
<dbReference type="CDD" id="cd06171">
    <property type="entry name" value="Sigma70_r4"/>
    <property type="match status" value="1"/>
</dbReference>
<dbReference type="InterPro" id="IPR036388">
    <property type="entry name" value="WH-like_DNA-bd_sf"/>
</dbReference>
<feature type="domain" description="RNA polymerase sigma-70 region 2" evidence="5">
    <location>
        <begin position="21"/>
        <end position="86"/>
    </location>
</feature>
<dbReference type="EMBL" id="WCRY01000010">
    <property type="protein sequence ID" value="KAB4482213.1"/>
    <property type="molecule type" value="Genomic_DNA"/>
</dbReference>
<gene>
    <name evidence="8" type="ORF">GAN91_12120</name>
</gene>
<dbReference type="SUPFAM" id="SSF88659">
    <property type="entry name" value="Sigma3 and sigma4 domains of RNA polymerase sigma factors"/>
    <property type="match status" value="1"/>
</dbReference>
<dbReference type="KEGG" id="btho:Btheta7330_00297"/>
<dbReference type="PANTHER" id="PTHR43133:SF46">
    <property type="entry name" value="RNA POLYMERASE SIGMA-70 FACTOR ECF SUBFAMILY"/>
    <property type="match status" value="1"/>
</dbReference>
<dbReference type="InterPro" id="IPR013249">
    <property type="entry name" value="RNA_pol_sigma70_r4_t2"/>
</dbReference>
<dbReference type="AlphaFoldDB" id="A0A0P0ELE6"/>
<dbReference type="Gene3D" id="1.10.10.10">
    <property type="entry name" value="Winged helix-like DNA-binding domain superfamily/Winged helix DNA-binding domain"/>
    <property type="match status" value="1"/>
</dbReference>
<dbReference type="Pfam" id="PF04542">
    <property type="entry name" value="Sigma70_r2"/>
    <property type="match status" value="1"/>
</dbReference>
<evidence type="ECO:0000259" key="7">
    <source>
        <dbReference type="Pfam" id="PF13568"/>
    </source>
</evidence>
<feature type="domain" description="RNA polymerase sigma factor 70 region 4 type 2" evidence="6">
    <location>
        <begin position="116"/>
        <end position="166"/>
    </location>
</feature>
<sequence>MDIKELVDLCKKGNEQALSLLYKTYSKKMMRICLHYIPDKQIAQDLLHDGFIVIFTSIETLRTPEKLESWMGIIMKNISLRYLNQKSTNSAIPLSDIPEDEEPIDNPLSSDSIPYDKITEMVEKLPEGYSKIFKLAVLEGLSHKEIGKLLNIAPHSSSSQLFRAKVLLKKMISDYRLILILVILFFFPTIHDYLYWKRKETKDNHWSNNVIRKVKLDKKEENESITSSGHISHYKEDPPFNTTLANLPRLALDTSATGLSTTSEIKDSVEKQPVAKPSFTWEHAEKIITFSYSSQEFTSLPKKKIGKWKMMLAGSVGPQLAQNLYKLMTTPHSDGLESGLPQQVNTWEEYYDYLNTRNQEGTLGDSLTLMTIAKNNSGRIIEHQHHNSPITIGLALNKKLNNHWSIETGLQYIYLKSEFTTGKEYRIQKTQKLHYIGIPLRISYRFGNYKQFSFYSTAGLQMEIPIKGTLHTSHVTDSVPINLGYQSLDVPLQWSINASTGVQYHFTPHTSIYIEPTINYYIPDGSSLRTIRKEHPVTFSVPVGIRFSW</sequence>
<dbReference type="RefSeq" id="WP_011108473.1">
    <property type="nucleotide sequence ID" value="NZ_CAXKYD010000005.1"/>
</dbReference>
<evidence type="ECO:0000256" key="3">
    <source>
        <dbReference type="ARBA" id="ARBA00023082"/>
    </source>
</evidence>
<evidence type="ECO:0000256" key="2">
    <source>
        <dbReference type="ARBA" id="ARBA00023015"/>
    </source>
</evidence>
<dbReference type="SUPFAM" id="SSF56925">
    <property type="entry name" value="OMPA-like"/>
    <property type="match status" value="1"/>
</dbReference>
<proteinExistence type="inferred from homology"/>
<dbReference type="GeneID" id="60923956"/>
<dbReference type="SUPFAM" id="SSF88946">
    <property type="entry name" value="Sigma2 domain of RNA polymerase sigma factors"/>
    <property type="match status" value="1"/>
</dbReference>
<dbReference type="DNASU" id="1075955"/>
<accession>A0A0P0ELE6</accession>
<reference evidence="8 9" key="1">
    <citation type="journal article" date="2019" name="Nat. Med.">
        <title>A library of human gut bacterial isolates paired with longitudinal multiomics data enables mechanistic microbiome research.</title>
        <authorList>
            <person name="Poyet M."/>
            <person name="Groussin M."/>
            <person name="Gibbons S.M."/>
            <person name="Avila-Pacheco J."/>
            <person name="Jiang X."/>
            <person name="Kearney S.M."/>
            <person name="Perrotta A.R."/>
            <person name="Berdy B."/>
            <person name="Zhao S."/>
            <person name="Lieberman T.D."/>
            <person name="Swanson P.K."/>
            <person name="Smith M."/>
            <person name="Roesemann S."/>
            <person name="Alexander J.E."/>
            <person name="Rich S.A."/>
            <person name="Livny J."/>
            <person name="Vlamakis H."/>
            <person name="Clish C."/>
            <person name="Bullock K."/>
            <person name="Deik A."/>
            <person name="Scott J."/>
            <person name="Pierce K.A."/>
            <person name="Xavier R.J."/>
            <person name="Alm E.J."/>
        </authorList>
    </citation>
    <scope>NUCLEOTIDE SEQUENCE [LARGE SCALE GENOMIC DNA]</scope>
    <source>
        <strain evidence="8 9">BIOML-A162</strain>
    </source>
</reference>
<dbReference type="InterPro" id="IPR039425">
    <property type="entry name" value="RNA_pol_sigma-70-like"/>
</dbReference>
<dbReference type="InterPro" id="IPR013324">
    <property type="entry name" value="RNA_pol_sigma_r3/r4-like"/>
</dbReference>
<dbReference type="Pfam" id="PF13568">
    <property type="entry name" value="OMP_b-brl_2"/>
    <property type="match status" value="1"/>
</dbReference>
<organism evidence="8 9">
    <name type="scientific">Bacteroides thetaiotaomicron</name>
    <dbReference type="NCBI Taxonomy" id="818"/>
    <lineage>
        <taxon>Bacteria</taxon>
        <taxon>Pseudomonadati</taxon>
        <taxon>Bacteroidota</taxon>
        <taxon>Bacteroidia</taxon>
        <taxon>Bacteroidales</taxon>
        <taxon>Bacteroidaceae</taxon>
        <taxon>Bacteroides</taxon>
    </lineage>
</organism>
<keyword evidence="4" id="KW-0804">Transcription</keyword>
<dbReference type="GO" id="GO:0016987">
    <property type="term" value="F:sigma factor activity"/>
    <property type="evidence" value="ECO:0007669"/>
    <property type="project" value="UniProtKB-KW"/>
</dbReference>
<dbReference type="OMA" id="KLEGWMI"/>
<evidence type="ECO:0000256" key="4">
    <source>
        <dbReference type="ARBA" id="ARBA00023163"/>
    </source>
</evidence>
<dbReference type="InterPro" id="IPR011250">
    <property type="entry name" value="OMP/PagP_B-barrel"/>
</dbReference>
<evidence type="ECO:0000259" key="5">
    <source>
        <dbReference type="Pfam" id="PF04542"/>
    </source>
</evidence>
<protein>
    <submittedName>
        <fullName evidence="8">Sigma-70 family RNA polymerase sigma factor</fullName>
    </submittedName>
</protein>
<dbReference type="InterPro" id="IPR025665">
    <property type="entry name" value="Beta-barrel_OMP_2"/>
</dbReference>
<dbReference type="Pfam" id="PF08281">
    <property type="entry name" value="Sigma70_r4_2"/>
    <property type="match status" value="1"/>
</dbReference>
<evidence type="ECO:0000256" key="1">
    <source>
        <dbReference type="ARBA" id="ARBA00010641"/>
    </source>
</evidence>
<dbReference type="InterPro" id="IPR007627">
    <property type="entry name" value="RNA_pol_sigma70_r2"/>
</dbReference>
<dbReference type="Proteomes" id="UP000436858">
    <property type="component" value="Unassembled WGS sequence"/>
</dbReference>
<feature type="domain" description="Outer membrane protein beta-barrel" evidence="7">
    <location>
        <begin position="383"/>
        <end position="510"/>
    </location>
</feature>
<evidence type="ECO:0000313" key="9">
    <source>
        <dbReference type="Proteomes" id="UP000436858"/>
    </source>
</evidence>
<dbReference type="Gene3D" id="2.40.160.20">
    <property type="match status" value="1"/>
</dbReference>
<evidence type="ECO:0000259" key="6">
    <source>
        <dbReference type="Pfam" id="PF08281"/>
    </source>
</evidence>
<dbReference type="NCBIfam" id="TIGR02937">
    <property type="entry name" value="sigma70-ECF"/>
    <property type="match status" value="1"/>
</dbReference>
<dbReference type="GO" id="GO:0006352">
    <property type="term" value="P:DNA-templated transcription initiation"/>
    <property type="evidence" value="ECO:0007669"/>
    <property type="project" value="InterPro"/>
</dbReference>
<dbReference type="InterPro" id="IPR013325">
    <property type="entry name" value="RNA_pol_sigma_r2"/>
</dbReference>
<dbReference type="Gene3D" id="1.10.1740.10">
    <property type="match status" value="1"/>
</dbReference>
<comment type="similarity">
    <text evidence="1">Belongs to the sigma-70 factor family. ECF subfamily.</text>
</comment>
<evidence type="ECO:0000313" key="8">
    <source>
        <dbReference type="EMBL" id="KAB4482213.1"/>
    </source>
</evidence>
<dbReference type="GO" id="GO:0003677">
    <property type="term" value="F:DNA binding"/>
    <property type="evidence" value="ECO:0007669"/>
    <property type="project" value="InterPro"/>
</dbReference>
<keyword evidence="2" id="KW-0805">Transcription regulation</keyword>